<dbReference type="SUPFAM" id="SSF56784">
    <property type="entry name" value="HAD-like"/>
    <property type="match status" value="1"/>
</dbReference>
<dbReference type="InterPro" id="IPR023214">
    <property type="entry name" value="HAD_sf"/>
</dbReference>
<dbReference type="PANTHER" id="PTHR28181">
    <property type="entry name" value="UPF0655 PROTEIN YCR015C"/>
    <property type="match status" value="1"/>
</dbReference>
<dbReference type="VEuPathDB" id="FungiDB:SMAC_00428"/>
<protein>
    <submittedName>
        <fullName evidence="1">Uncharacterized protein</fullName>
    </submittedName>
</protein>
<evidence type="ECO:0000313" key="1">
    <source>
        <dbReference type="EMBL" id="KAA8631898.1"/>
    </source>
</evidence>
<dbReference type="PANTHER" id="PTHR28181:SF1">
    <property type="entry name" value="COLD TOLERANCE PROTEIN 1"/>
    <property type="match status" value="1"/>
</dbReference>
<sequence>MPFWKTAHQSITRNLFSIKRMDRLIVFDFDGTVTQQDTINFLAQLPIYSNHLGRLREEARKKWRNIVDLYVADHAKHKESYVPKAEDRKTLAEELAYLESLRTVEVASAERVVNSKFFAWLTREQFVELGRRARENGEDPEWEGGEGEGDIVRVRKGFSEFVRQAKARGDKLGIVSVNWSQAFVEGVIGAEEEEEDVEDRDQGQCQGHKKGFFVKRVNEIKYPDGELEGPREMGGKVMMTARDKLEAFETMLLDEVADGDGDGEKIKEKRGRGSVYFGDSVTDLECLLRADTGIVVVNEGEEEKSKLLGTLQRLGFEVPHVSEARQGAKLAWARDFEEVLGSKILG</sequence>
<dbReference type="EMBL" id="NMPR01000066">
    <property type="protein sequence ID" value="KAA8631898.1"/>
    <property type="molecule type" value="Genomic_DNA"/>
</dbReference>
<dbReference type="InterPro" id="IPR036412">
    <property type="entry name" value="HAD-like_sf"/>
</dbReference>
<gene>
    <name evidence="1" type="ORF">SMACR_00428</name>
</gene>
<name>A0A8S8ZR55_SORMA</name>
<accession>A0A8S8ZR55</accession>
<comment type="caution">
    <text evidence="1">The sequence shown here is derived from an EMBL/GenBank/DDBJ whole genome shotgun (WGS) entry which is preliminary data.</text>
</comment>
<dbReference type="Proteomes" id="UP000433876">
    <property type="component" value="Unassembled WGS sequence"/>
</dbReference>
<dbReference type="AlphaFoldDB" id="A0A8S8ZR55"/>
<evidence type="ECO:0000313" key="2">
    <source>
        <dbReference type="Proteomes" id="UP000433876"/>
    </source>
</evidence>
<organism evidence="1 2">
    <name type="scientific">Sordaria macrospora</name>
    <dbReference type="NCBI Taxonomy" id="5147"/>
    <lineage>
        <taxon>Eukaryota</taxon>
        <taxon>Fungi</taxon>
        <taxon>Dikarya</taxon>
        <taxon>Ascomycota</taxon>
        <taxon>Pezizomycotina</taxon>
        <taxon>Sordariomycetes</taxon>
        <taxon>Sordariomycetidae</taxon>
        <taxon>Sordariales</taxon>
        <taxon>Sordariaceae</taxon>
        <taxon>Sordaria</taxon>
    </lineage>
</organism>
<dbReference type="OMA" id="STTDMEC"/>
<reference evidence="1 2" key="1">
    <citation type="submission" date="2017-07" db="EMBL/GenBank/DDBJ databases">
        <title>Genome sequence of the Sordaria macrospora wild type strain R19027.</title>
        <authorList>
            <person name="Nowrousian M."/>
            <person name="Teichert I."/>
            <person name="Kueck U."/>
        </authorList>
    </citation>
    <scope>NUCLEOTIDE SEQUENCE [LARGE SCALE GENOMIC DNA]</scope>
    <source>
        <strain evidence="1 2">R19027</strain>
        <tissue evidence="1">Mycelium</tissue>
    </source>
</reference>
<dbReference type="Gene3D" id="3.40.50.1000">
    <property type="entry name" value="HAD superfamily/HAD-like"/>
    <property type="match status" value="1"/>
</dbReference>
<dbReference type="InterPro" id="IPR050849">
    <property type="entry name" value="HAD-like_hydrolase_phosphatase"/>
</dbReference>
<proteinExistence type="predicted"/>